<name>A0ABW4DVW6_9RHOB</name>
<evidence type="ECO:0000256" key="4">
    <source>
        <dbReference type="ARBA" id="ARBA00023136"/>
    </source>
</evidence>
<comment type="caution">
    <text evidence="6">The sequence shown here is derived from an EMBL/GenBank/DDBJ whole genome shotgun (WGS) entry which is preliminary data.</text>
</comment>
<evidence type="ECO:0000256" key="2">
    <source>
        <dbReference type="ARBA" id="ARBA00022692"/>
    </source>
</evidence>
<keyword evidence="2 5" id="KW-0812">Transmembrane</keyword>
<gene>
    <name evidence="6" type="ORF">ACFQ5P_10760</name>
</gene>
<proteinExistence type="predicted"/>
<evidence type="ECO:0000313" key="6">
    <source>
        <dbReference type="EMBL" id="MFD1481775.1"/>
    </source>
</evidence>
<accession>A0ABW4DVW6</accession>
<evidence type="ECO:0000256" key="1">
    <source>
        <dbReference type="ARBA" id="ARBA00004141"/>
    </source>
</evidence>
<dbReference type="Proteomes" id="UP001597302">
    <property type="component" value="Unassembled WGS sequence"/>
</dbReference>
<reference evidence="7" key="1">
    <citation type="journal article" date="2019" name="Int. J. Syst. Evol. Microbiol.">
        <title>The Global Catalogue of Microorganisms (GCM) 10K type strain sequencing project: providing services to taxonomists for standard genome sequencing and annotation.</title>
        <authorList>
            <consortium name="The Broad Institute Genomics Platform"/>
            <consortium name="The Broad Institute Genome Sequencing Center for Infectious Disease"/>
            <person name="Wu L."/>
            <person name="Ma J."/>
        </authorList>
    </citation>
    <scope>NUCLEOTIDE SEQUENCE [LARGE SCALE GENOMIC DNA]</scope>
    <source>
        <strain evidence="7">CCM 8875</strain>
    </source>
</reference>
<keyword evidence="3 5" id="KW-1133">Transmembrane helix</keyword>
<protein>
    <submittedName>
        <fullName evidence="6">DUF4870 family protein</fullName>
    </submittedName>
</protein>
<feature type="transmembrane region" description="Helical" evidence="5">
    <location>
        <begin position="64"/>
        <end position="90"/>
    </location>
</feature>
<feature type="transmembrane region" description="Helical" evidence="5">
    <location>
        <begin position="21"/>
        <end position="44"/>
    </location>
</feature>
<keyword evidence="7" id="KW-1185">Reference proteome</keyword>
<evidence type="ECO:0000256" key="3">
    <source>
        <dbReference type="ARBA" id="ARBA00022989"/>
    </source>
</evidence>
<dbReference type="EMBL" id="JBHTOQ010000022">
    <property type="protein sequence ID" value="MFD1481775.1"/>
    <property type="molecule type" value="Genomic_DNA"/>
</dbReference>
<evidence type="ECO:0000313" key="7">
    <source>
        <dbReference type="Proteomes" id="UP001597302"/>
    </source>
</evidence>
<dbReference type="Pfam" id="PF09685">
    <property type="entry name" value="MamF_MmsF"/>
    <property type="match status" value="1"/>
</dbReference>
<evidence type="ECO:0000256" key="5">
    <source>
        <dbReference type="SAM" id="Phobius"/>
    </source>
</evidence>
<comment type="subcellular location">
    <subcellularLocation>
        <location evidence="1">Membrane</location>
        <topology evidence="1">Multi-pass membrane protein</topology>
    </subcellularLocation>
</comment>
<keyword evidence="4 5" id="KW-0472">Membrane</keyword>
<organism evidence="6 7">
    <name type="scientific">Paracoccus nototheniae</name>
    <dbReference type="NCBI Taxonomy" id="2489002"/>
    <lineage>
        <taxon>Bacteria</taxon>
        <taxon>Pseudomonadati</taxon>
        <taxon>Pseudomonadota</taxon>
        <taxon>Alphaproteobacteria</taxon>
        <taxon>Rhodobacterales</taxon>
        <taxon>Paracoccaceae</taxon>
        <taxon>Paracoccus</taxon>
    </lineage>
</organism>
<dbReference type="RefSeq" id="WP_131574100.1">
    <property type="nucleotide sequence ID" value="NZ_CBCSAJ010000010.1"/>
</dbReference>
<dbReference type="InterPro" id="IPR019109">
    <property type="entry name" value="MamF_MmsF"/>
</dbReference>
<sequence length="122" mass="13413">MTPFPDPSRTLTAPDLTPAKIVYGLYALGYLVGLTTLVGVVYAYVSRGKDPVLDSHLQFQIRTFWISLAIALLAFVTIVIGIGFLVWAFLTVWGLIRVISGFLLANDGKPVTGTRYWGIMAY</sequence>